<dbReference type="VEuPathDB" id="VectorBase:AFAF016699"/>
<reference evidence="2" key="1">
    <citation type="submission" date="2014-01" db="EMBL/GenBank/DDBJ databases">
        <title>The Genome Sequence of Anopheles farauti FAR1 (V2).</title>
        <authorList>
            <consortium name="The Broad Institute Genomics Platform"/>
            <person name="Neafsey D.E."/>
            <person name="Besansky N."/>
            <person name="Howell P."/>
            <person name="Walton C."/>
            <person name="Young S.K."/>
            <person name="Zeng Q."/>
            <person name="Gargeya S."/>
            <person name="Fitzgerald M."/>
            <person name="Haas B."/>
            <person name="Abouelleil A."/>
            <person name="Allen A.W."/>
            <person name="Alvarado L."/>
            <person name="Arachchi H.M."/>
            <person name="Berlin A.M."/>
            <person name="Chapman S.B."/>
            <person name="Gainer-Dewar J."/>
            <person name="Goldberg J."/>
            <person name="Griggs A."/>
            <person name="Gujja S."/>
            <person name="Hansen M."/>
            <person name="Howarth C."/>
            <person name="Imamovic A."/>
            <person name="Ireland A."/>
            <person name="Larimer J."/>
            <person name="McCowan C."/>
            <person name="Murphy C."/>
            <person name="Pearson M."/>
            <person name="Poon T.W."/>
            <person name="Priest M."/>
            <person name="Roberts A."/>
            <person name="Saif S."/>
            <person name="Shea T."/>
            <person name="Sisk P."/>
            <person name="Sykes S."/>
            <person name="Wortman J."/>
            <person name="Nusbaum C."/>
            <person name="Birren B."/>
        </authorList>
    </citation>
    <scope>NUCLEOTIDE SEQUENCE [LARGE SCALE GENOMIC DNA]</scope>
    <source>
        <strain evidence="2">FAR1</strain>
    </source>
</reference>
<organism evidence="1 2">
    <name type="scientific">Anopheles farauti</name>
    <dbReference type="NCBI Taxonomy" id="69004"/>
    <lineage>
        <taxon>Eukaryota</taxon>
        <taxon>Metazoa</taxon>
        <taxon>Ecdysozoa</taxon>
        <taxon>Arthropoda</taxon>
        <taxon>Hexapoda</taxon>
        <taxon>Insecta</taxon>
        <taxon>Pterygota</taxon>
        <taxon>Neoptera</taxon>
        <taxon>Endopterygota</taxon>
        <taxon>Diptera</taxon>
        <taxon>Nematocera</taxon>
        <taxon>Culicoidea</taxon>
        <taxon>Culicidae</taxon>
        <taxon>Anophelinae</taxon>
        <taxon>Anopheles</taxon>
    </lineage>
</organism>
<dbReference type="EMBL" id="AXCN02000761">
    <property type="status" value="NOT_ANNOTATED_CDS"/>
    <property type="molecule type" value="Genomic_DNA"/>
</dbReference>
<reference evidence="1" key="2">
    <citation type="submission" date="2020-05" db="UniProtKB">
        <authorList>
            <consortium name="EnsemblMetazoa"/>
        </authorList>
    </citation>
    <scope>IDENTIFICATION</scope>
    <source>
        <strain evidence="1">FAR1</strain>
    </source>
</reference>
<proteinExistence type="predicted"/>
<accession>A0A182QTS4</accession>
<dbReference type="Proteomes" id="UP000075886">
    <property type="component" value="Unassembled WGS sequence"/>
</dbReference>
<sequence>MMHMLRSRFGVRRIERVIMSATSSTDSFDGSGLSSSSSVMTLGPIGLSSGMTRISDFTSCIQPDGLSVMSCSITIELGVSGSLHDLLWGAVFTSPYLLVHNRTDDFERFLDQCVDGVGEGGLPVGPGVVADVMCDLAAGDTATATTTTASATG</sequence>
<evidence type="ECO:0000313" key="2">
    <source>
        <dbReference type="Proteomes" id="UP000075886"/>
    </source>
</evidence>
<name>A0A182QTS4_9DIPT</name>
<dbReference type="AlphaFoldDB" id="A0A182QTS4"/>
<keyword evidence="2" id="KW-1185">Reference proteome</keyword>
<dbReference type="EnsemblMetazoa" id="AFAF016699-RA">
    <property type="protein sequence ID" value="AFAF016699-PA"/>
    <property type="gene ID" value="AFAF016699"/>
</dbReference>
<protein>
    <submittedName>
        <fullName evidence="1">Uncharacterized protein</fullName>
    </submittedName>
</protein>
<evidence type="ECO:0000313" key="1">
    <source>
        <dbReference type="EnsemblMetazoa" id="AFAF016699-PA"/>
    </source>
</evidence>